<evidence type="ECO:0000313" key="5">
    <source>
        <dbReference type="Proteomes" id="UP001431209"/>
    </source>
</evidence>
<reference evidence="4 5" key="1">
    <citation type="submission" date="2024-03" db="EMBL/GenBank/DDBJ databases">
        <title>The Acrasis kona genome and developmental transcriptomes reveal deep origins of eukaryotic multicellular pathways.</title>
        <authorList>
            <person name="Sheikh S."/>
            <person name="Fu C.-J."/>
            <person name="Brown M.W."/>
            <person name="Baldauf S.L."/>
        </authorList>
    </citation>
    <scope>NUCLEOTIDE SEQUENCE [LARGE SCALE GENOMIC DNA]</scope>
    <source>
        <strain evidence="4 5">ATCC MYA-3509</strain>
    </source>
</reference>
<dbReference type="AlphaFoldDB" id="A0AAW2YHL5"/>
<keyword evidence="5" id="KW-1185">Reference proteome</keyword>
<feature type="domain" description="Allantoicase" evidence="3">
    <location>
        <begin position="42"/>
        <end position="198"/>
    </location>
</feature>
<sequence>MLSKVLPLFILICVVFGLEQTSNVGERPAFVNNVNLLSSRVGASVVSYSDQFFAEAENLLNPIAPVFKPQTFTDRGQLMDGWETRRHNPNEYDWVILKLGLRGTISGFMIDTAFFTGNHGPQASIEAIHFDNANPLPEELEKSDKWVEVLPKVDLLPGFINQSQHYFDSLSQDQMWTHLRLKMYPDGGIARFKAFGKVLPDWDNMDPTQEIDLAFVGNGASVVAVSDMYFSSKDNIIMPGRGINMGDGWETKRSRTKGHVDWLIIKLGRAAKKINSLEIDTAHFKGNYPESCIVEVANLSDSQDVASAKWSTLLPRTKLSAHNQHIFDVSVDSVDNALSTSTVTHVKLTIIPDGGVSRLRVRGLFV</sequence>
<dbReference type="InterPro" id="IPR005164">
    <property type="entry name" value="Allantoicase"/>
</dbReference>
<feature type="chain" id="PRO_5043867616" evidence="2">
    <location>
        <begin position="18"/>
        <end position="366"/>
    </location>
</feature>
<keyword evidence="2" id="KW-0732">Signal</keyword>
<dbReference type="GO" id="GO:0000256">
    <property type="term" value="P:allantoin catabolic process"/>
    <property type="evidence" value="ECO:0007669"/>
    <property type="project" value="InterPro"/>
</dbReference>
<evidence type="ECO:0000256" key="2">
    <source>
        <dbReference type="SAM" id="SignalP"/>
    </source>
</evidence>
<dbReference type="PANTHER" id="PTHR12045:SF3">
    <property type="entry name" value="INACTIVE ALLANTOICASE-RELATED"/>
    <property type="match status" value="1"/>
</dbReference>
<dbReference type="Proteomes" id="UP001431209">
    <property type="component" value="Unassembled WGS sequence"/>
</dbReference>
<dbReference type="InterPro" id="IPR008979">
    <property type="entry name" value="Galactose-bd-like_sf"/>
</dbReference>
<dbReference type="NCBIfam" id="TIGR02961">
    <property type="entry name" value="allantoicase"/>
    <property type="match status" value="1"/>
</dbReference>
<dbReference type="PIRSF" id="PIRSF016516">
    <property type="entry name" value="Allantoicase"/>
    <property type="match status" value="1"/>
</dbReference>
<protein>
    <submittedName>
        <fullName evidence="4">Allantoicase</fullName>
    </submittedName>
</protein>
<feature type="domain" description="Allantoicase" evidence="3">
    <location>
        <begin position="219"/>
        <end position="363"/>
    </location>
</feature>
<evidence type="ECO:0000256" key="1">
    <source>
        <dbReference type="ARBA" id="ARBA00009242"/>
    </source>
</evidence>
<dbReference type="Gene3D" id="2.60.120.260">
    <property type="entry name" value="Galactose-binding domain-like"/>
    <property type="match status" value="2"/>
</dbReference>
<comment type="caution">
    <text evidence="4">The sequence shown here is derived from an EMBL/GenBank/DDBJ whole genome shotgun (WGS) entry which is preliminary data.</text>
</comment>
<evidence type="ECO:0000259" key="3">
    <source>
        <dbReference type="Pfam" id="PF03561"/>
    </source>
</evidence>
<dbReference type="PANTHER" id="PTHR12045">
    <property type="entry name" value="ALLANTOICASE"/>
    <property type="match status" value="1"/>
</dbReference>
<dbReference type="EMBL" id="JAOPGA020000078">
    <property type="protein sequence ID" value="KAL0476697.1"/>
    <property type="molecule type" value="Genomic_DNA"/>
</dbReference>
<name>A0AAW2YHL5_9EUKA</name>
<dbReference type="Pfam" id="PF03561">
    <property type="entry name" value="Allantoicase"/>
    <property type="match status" value="2"/>
</dbReference>
<gene>
    <name evidence="4" type="ORF">AKO1_006141</name>
</gene>
<organism evidence="4 5">
    <name type="scientific">Acrasis kona</name>
    <dbReference type="NCBI Taxonomy" id="1008807"/>
    <lineage>
        <taxon>Eukaryota</taxon>
        <taxon>Discoba</taxon>
        <taxon>Heterolobosea</taxon>
        <taxon>Tetramitia</taxon>
        <taxon>Eutetramitia</taxon>
        <taxon>Acrasidae</taxon>
        <taxon>Acrasis</taxon>
    </lineage>
</organism>
<dbReference type="SUPFAM" id="SSF49785">
    <property type="entry name" value="Galactose-binding domain-like"/>
    <property type="match status" value="2"/>
</dbReference>
<dbReference type="HAMAP" id="MF_00813">
    <property type="entry name" value="Allantoicase"/>
    <property type="match status" value="1"/>
</dbReference>
<dbReference type="InterPro" id="IPR015908">
    <property type="entry name" value="Allantoicase_dom"/>
</dbReference>
<comment type="similarity">
    <text evidence="1">Belongs to the allantoicase family.</text>
</comment>
<feature type="signal peptide" evidence="2">
    <location>
        <begin position="1"/>
        <end position="17"/>
    </location>
</feature>
<accession>A0AAW2YHL5</accession>
<evidence type="ECO:0000313" key="4">
    <source>
        <dbReference type="EMBL" id="KAL0476697.1"/>
    </source>
</evidence>
<dbReference type="GO" id="GO:0004037">
    <property type="term" value="F:allantoicase activity"/>
    <property type="evidence" value="ECO:0007669"/>
    <property type="project" value="InterPro"/>
</dbReference>
<proteinExistence type="inferred from homology"/>